<dbReference type="EMBL" id="DF830228">
    <property type="protein sequence ID" value="GAK68556.1"/>
    <property type="molecule type" value="Genomic_DNA"/>
</dbReference>
<protein>
    <submittedName>
        <fullName evidence="1">Uncharacterized protein</fullName>
    </submittedName>
</protein>
<dbReference type="AlphaFoldDB" id="A0A081CPG0"/>
<name>A0A081CPG0_PSEA2</name>
<dbReference type="HOGENOM" id="CLU_1562680_0_0_1"/>
<keyword evidence="2" id="KW-1185">Reference proteome</keyword>
<organism evidence="1 2">
    <name type="scientific">Pseudozyma antarctica</name>
    <name type="common">Yeast</name>
    <name type="synonym">Candida antarctica</name>
    <dbReference type="NCBI Taxonomy" id="84753"/>
    <lineage>
        <taxon>Eukaryota</taxon>
        <taxon>Fungi</taxon>
        <taxon>Dikarya</taxon>
        <taxon>Basidiomycota</taxon>
        <taxon>Ustilaginomycotina</taxon>
        <taxon>Ustilaginomycetes</taxon>
        <taxon>Ustilaginales</taxon>
        <taxon>Ustilaginaceae</taxon>
        <taxon>Moesziomyces</taxon>
    </lineage>
</organism>
<sequence>MIAPLSADAMDAMPPEARLQMCESLSIKRYRWAPHACMHHHMFVRLLLAHGPSSLSEVTGWCGQGFAAIRVELGPVGCQEGQLVRQAKPAPHRIASRLVRAGILNSSLASAIVVLPKRGLPSKLGVERKLASPPPKERDLDRRGMSIAGAAQFRPLFGANPPFQAAFELHR</sequence>
<dbReference type="Proteomes" id="UP000053758">
    <property type="component" value="Unassembled WGS sequence"/>
</dbReference>
<dbReference type="RefSeq" id="XP_014653245.1">
    <property type="nucleotide sequence ID" value="XM_014797759.1"/>
</dbReference>
<accession>A0A081CPG0</accession>
<gene>
    <name evidence="1" type="ORF">PAN0_161c6823</name>
</gene>
<evidence type="ECO:0000313" key="2">
    <source>
        <dbReference type="Proteomes" id="UP000053758"/>
    </source>
</evidence>
<reference evidence="2" key="1">
    <citation type="journal article" date="2014" name="Genome Announc.">
        <title>Draft Genome Sequence of the Yeast Pseudozyma antarctica Type Strain JCM10317, a Producer of the Glycolipid Biosurfactants, Mannosylerythritol Lipids.</title>
        <authorList>
            <person name="Saika A."/>
            <person name="Koike H."/>
            <person name="Hori T."/>
            <person name="Fukuoka T."/>
            <person name="Sato S."/>
            <person name="Habe H."/>
            <person name="Kitamoto D."/>
            <person name="Morita T."/>
        </authorList>
    </citation>
    <scope>NUCLEOTIDE SEQUENCE [LARGE SCALE GENOMIC DNA]</scope>
    <source>
        <strain evidence="2">JCM 10317</strain>
    </source>
</reference>
<proteinExistence type="predicted"/>
<dbReference type="GeneID" id="26307602"/>
<evidence type="ECO:0000313" key="1">
    <source>
        <dbReference type="EMBL" id="GAK68556.1"/>
    </source>
</evidence>